<dbReference type="GO" id="GO:0003677">
    <property type="term" value="F:DNA binding"/>
    <property type="evidence" value="ECO:0007669"/>
    <property type="project" value="UniProtKB-KW"/>
</dbReference>
<name>A0A371J465_9FIRM</name>
<accession>A0A371J465</accession>
<dbReference type="Gene3D" id="1.10.4040.10">
    <property type="entry name" value="Penicillinase repressor domain"/>
    <property type="match status" value="1"/>
</dbReference>
<sequence length="123" mass="14251">MKNKFQVTEAELEVLKVIWKKKKTTSKEIVDELLYTTNWKSKTIQTLITRLVDKGALDVDKSSKKGYIYSPNVSEQEYKKVANESFINKLYNGSLNLMLSTFITDNQLSKQDINNLKNLLNEK</sequence>
<evidence type="ECO:0000256" key="2">
    <source>
        <dbReference type="ARBA" id="ARBA00023015"/>
    </source>
</evidence>
<keyword evidence="2" id="KW-0805">Transcription regulation</keyword>
<protein>
    <submittedName>
        <fullName evidence="5">BlaI/MecI/CopY family transcriptional regulator</fullName>
    </submittedName>
</protein>
<organism evidence="5 6">
    <name type="scientific">Romboutsia weinsteinii</name>
    <dbReference type="NCBI Taxonomy" id="2020949"/>
    <lineage>
        <taxon>Bacteria</taxon>
        <taxon>Bacillati</taxon>
        <taxon>Bacillota</taxon>
        <taxon>Clostridia</taxon>
        <taxon>Peptostreptococcales</taxon>
        <taxon>Peptostreptococcaceae</taxon>
        <taxon>Romboutsia</taxon>
    </lineage>
</organism>
<dbReference type="RefSeq" id="WP_094367443.1">
    <property type="nucleotide sequence ID" value="NZ_NOJY02000012.1"/>
</dbReference>
<dbReference type="Pfam" id="PF03965">
    <property type="entry name" value="Penicillinase_R"/>
    <property type="match status" value="1"/>
</dbReference>
<keyword evidence="6" id="KW-1185">Reference proteome</keyword>
<dbReference type="InterPro" id="IPR036390">
    <property type="entry name" value="WH_DNA-bd_sf"/>
</dbReference>
<proteinExistence type="inferred from homology"/>
<comment type="caution">
    <text evidence="5">The sequence shown here is derived from an EMBL/GenBank/DDBJ whole genome shotgun (WGS) entry which is preliminary data.</text>
</comment>
<dbReference type="OrthoDB" id="9795583at2"/>
<dbReference type="PIRSF" id="PIRSF019455">
    <property type="entry name" value="CopR_AtkY"/>
    <property type="match status" value="1"/>
</dbReference>
<reference evidence="5 6" key="1">
    <citation type="journal article" date="2017" name="Genome Announc.">
        <title>Draft Genome Sequence of Romboutsia weinsteinii sp. nov. Strain CCRI-19649(T) Isolated from Surface Water.</title>
        <authorList>
            <person name="Maheux A.F."/>
            <person name="Boudreau D.K."/>
            <person name="Berube E."/>
            <person name="Boissinot M."/>
            <person name="Cantin P."/>
            <person name="Raymond F."/>
            <person name="Corbeil J."/>
            <person name="Omar R.F."/>
            <person name="Bergeron M.G."/>
        </authorList>
    </citation>
    <scope>NUCLEOTIDE SEQUENCE [LARGE SCALE GENOMIC DNA]</scope>
    <source>
        <strain evidence="5 6">CCRI-19649</strain>
    </source>
</reference>
<dbReference type="InterPro" id="IPR036388">
    <property type="entry name" value="WH-like_DNA-bd_sf"/>
</dbReference>
<evidence type="ECO:0000313" key="6">
    <source>
        <dbReference type="Proteomes" id="UP000215694"/>
    </source>
</evidence>
<evidence type="ECO:0000256" key="3">
    <source>
        <dbReference type="ARBA" id="ARBA00023125"/>
    </source>
</evidence>
<evidence type="ECO:0000256" key="1">
    <source>
        <dbReference type="ARBA" id="ARBA00011046"/>
    </source>
</evidence>
<dbReference type="AlphaFoldDB" id="A0A371J465"/>
<keyword evidence="3" id="KW-0238">DNA-binding</keyword>
<gene>
    <name evidence="5" type="ORF">CHL78_008940</name>
</gene>
<dbReference type="Proteomes" id="UP000215694">
    <property type="component" value="Unassembled WGS sequence"/>
</dbReference>
<dbReference type="Gene3D" id="1.10.10.10">
    <property type="entry name" value="Winged helix-like DNA-binding domain superfamily/Winged helix DNA-binding domain"/>
    <property type="match status" value="1"/>
</dbReference>
<dbReference type="SUPFAM" id="SSF46785">
    <property type="entry name" value="Winged helix' DNA-binding domain"/>
    <property type="match status" value="1"/>
</dbReference>
<comment type="similarity">
    <text evidence="1">Belongs to the BlaI transcriptional regulatory family.</text>
</comment>
<keyword evidence="4" id="KW-0804">Transcription</keyword>
<dbReference type="EMBL" id="NOJY02000012">
    <property type="protein sequence ID" value="RDY27581.1"/>
    <property type="molecule type" value="Genomic_DNA"/>
</dbReference>
<dbReference type="GO" id="GO:0045892">
    <property type="term" value="P:negative regulation of DNA-templated transcription"/>
    <property type="evidence" value="ECO:0007669"/>
    <property type="project" value="InterPro"/>
</dbReference>
<evidence type="ECO:0000313" key="5">
    <source>
        <dbReference type="EMBL" id="RDY27581.1"/>
    </source>
</evidence>
<evidence type="ECO:0000256" key="4">
    <source>
        <dbReference type="ARBA" id="ARBA00023163"/>
    </source>
</evidence>
<dbReference type="InterPro" id="IPR005650">
    <property type="entry name" value="BlaI_family"/>
</dbReference>